<feature type="transmembrane region" description="Helical" evidence="1">
    <location>
        <begin position="12"/>
        <end position="36"/>
    </location>
</feature>
<evidence type="ECO:0000256" key="1">
    <source>
        <dbReference type="SAM" id="Phobius"/>
    </source>
</evidence>
<protein>
    <submittedName>
        <fullName evidence="2">Uncharacterized protein</fullName>
    </submittedName>
</protein>
<sequence>MEAKTEKRGSSFGNQCCCFFCLFVFVYVLLISLFLPCVSLDLKTALGSLVHLYCLFFVVYK</sequence>
<dbReference type="EMBL" id="GBXM01015561">
    <property type="protein sequence ID" value="JAH93016.1"/>
    <property type="molecule type" value="Transcribed_RNA"/>
</dbReference>
<keyword evidence="1" id="KW-0812">Transmembrane</keyword>
<proteinExistence type="predicted"/>
<reference evidence="2" key="1">
    <citation type="submission" date="2014-11" db="EMBL/GenBank/DDBJ databases">
        <authorList>
            <person name="Amaro Gonzalez C."/>
        </authorList>
    </citation>
    <scope>NUCLEOTIDE SEQUENCE</scope>
</reference>
<dbReference type="AlphaFoldDB" id="A0A0E9WRW4"/>
<keyword evidence="1" id="KW-1133">Transmembrane helix</keyword>
<keyword evidence="1" id="KW-0472">Membrane</keyword>
<evidence type="ECO:0000313" key="2">
    <source>
        <dbReference type="EMBL" id="JAH93016.1"/>
    </source>
</evidence>
<accession>A0A0E9WRW4</accession>
<organism evidence="2">
    <name type="scientific">Anguilla anguilla</name>
    <name type="common">European freshwater eel</name>
    <name type="synonym">Muraena anguilla</name>
    <dbReference type="NCBI Taxonomy" id="7936"/>
    <lineage>
        <taxon>Eukaryota</taxon>
        <taxon>Metazoa</taxon>
        <taxon>Chordata</taxon>
        <taxon>Craniata</taxon>
        <taxon>Vertebrata</taxon>
        <taxon>Euteleostomi</taxon>
        <taxon>Actinopterygii</taxon>
        <taxon>Neopterygii</taxon>
        <taxon>Teleostei</taxon>
        <taxon>Anguilliformes</taxon>
        <taxon>Anguillidae</taxon>
        <taxon>Anguilla</taxon>
    </lineage>
</organism>
<feature type="transmembrane region" description="Helical" evidence="1">
    <location>
        <begin position="42"/>
        <end position="60"/>
    </location>
</feature>
<reference evidence="2" key="2">
    <citation type="journal article" date="2015" name="Fish Shellfish Immunol.">
        <title>Early steps in the European eel (Anguilla anguilla)-Vibrio vulnificus interaction in the gills: Role of the RtxA13 toxin.</title>
        <authorList>
            <person name="Callol A."/>
            <person name="Pajuelo D."/>
            <person name="Ebbesson L."/>
            <person name="Teles M."/>
            <person name="MacKenzie S."/>
            <person name="Amaro C."/>
        </authorList>
    </citation>
    <scope>NUCLEOTIDE SEQUENCE</scope>
</reference>
<name>A0A0E9WRW4_ANGAN</name>